<keyword evidence="1" id="KW-0472">Membrane</keyword>
<dbReference type="AlphaFoldDB" id="A0A9P3PEX3"/>
<organism evidence="2 3">
    <name type="scientific">Lyophyllum shimeji</name>
    <name type="common">Hon-shimeji</name>
    <name type="synonym">Tricholoma shimeji</name>
    <dbReference type="NCBI Taxonomy" id="47721"/>
    <lineage>
        <taxon>Eukaryota</taxon>
        <taxon>Fungi</taxon>
        <taxon>Dikarya</taxon>
        <taxon>Basidiomycota</taxon>
        <taxon>Agaricomycotina</taxon>
        <taxon>Agaricomycetes</taxon>
        <taxon>Agaricomycetidae</taxon>
        <taxon>Agaricales</taxon>
        <taxon>Tricholomatineae</taxon>
        <taxon>Lyophyllaceae</taxon>
        <taxon>Lyophyllum</taxon>
    </lineage>
</organism>
<keyword evidence="1" id="KW-0812">Transmembrane</keyword>
<gene>
    <name evidence="2" type="ORF">LshimejAT787_0111000</name>
</gene>
<keyword evidence="3" id="KW-1185">Reference proteome</keyword>
<evidence type="ECO:0000313" key="2">
    <source>
        <dbReference type="EMBL" id="GLB34216.1"/>
    </source>
</evidence>
<feature type="transmembrane region" description="Helical" evidence="1">
    <location>
        <begin position="6"/>
        <end position="28"/>
    </location>
</feature>
<evidence type="ECO:0000256" key="1">
    <source>
        <dbReference type="SAM" id="Phobius"/>
    </source>
</evidence>
<dbReference type="Proteomes" id="UP001063166">
    <property type="component" value="Unassembled WGS sequence"/>
</dbReference>
<proteinExistence type="predicted"/>
<evidence type="ECO:0000313" key="3">
    <source>
        <dbReference type="Proteomes" id="UP001063166"/>
    </source>
</evidence>
<accession>A0A9P3PEX3</accession>
<name>A0A9P3PEX3_LYOSH</name>
<keyword evidence="1" id="KW-1133">Transmembrane helix</keyword>
<dbReference type="OrthoDB" id="3232309at2759"/>
<sequence>MARYIVGISNIIIGLLLAFCLIMMVPTLTPPDANRAWRLFPVGSCSLGSAQCYSAWRGCQSSLSLPVQLANSPPPQAGTAARSGCAATRNWGVLYVGIFSPLLLGPWPSTLGAIID</sequence>
<reference evidence="2" key="1">
    <citation type="submission" date="2022-07" db="EMBL/GenBank/DDBJ databases">
        <title>The genome of Lyophyllum shimeji provides insight into the initial evolution of ectomycorrhizal fungal genome.</title>
        <authorList>
            <person name="Kobayashi Y."/>
            <person name="Shibata T."/>
            <person name="Hirakawa H."/>
            <person name="Shigenobu S."/>
            <person name="Nishiyama T."/>
            <person name="Yamada A."/>
            <person name="Hasebe M."/>
            <person name="Kawaguchi M."/>
        </authorList>
    </citation>
    <scope>NUCLEOTIDE SEQUENCE</scope>
    <source>
        <strain evidence="2">AT787</strain>
    </source>
</reference>
<protein>
    <submittedName>
        <fullName evidence="2">Uncharacterized protein</fullName>
    </submittedName>
</protein>
<dbReference type="EMBL" id="BRPK01000001">
    <property type="protein sequence ID" value="GLB34216.1"/>
    <property type="molecule type" value="Genomic_DNA"/>
</dbReference>
<comment type="caution">
    <text evidence="2">The sequence shown here is derived from an EMBL/GenBank/DDBJ whole genome shotgun (WGS) entry which is preliminary data.</text>
</comment>